<evidence type="ECO:0000259" key="7">
    <source>
        <dbReference type="PROSITE" id="PS50885"/>
    </source>
</evidence>
<dbReference type="Pfam" id="PF00672">
    <property type="entry name" value="HAMP"/>
    <property type="match status" value="1"/>
</dbReference>
<dbReference type="GO" id="GO:0016020">
    <property type="term" value="C:membrane"/>
    <property type="evidence" value="ECO:0007669"/>
    <property type="project" value="InterPro"/>
</dbReference>
<dbReference type="Proteomes" id="UP000324781">
    <property type="component" value="Unassembled WGS sequence"/>
</dbReference>
<dbReference type="AlphaFoldDB" id="A0A1M6J0V6"/>
<evidence type="ECO:0000256" key="1">
    <source>
        <dbReference type="ARBA" id="ARBA00023224"/>
    </source>
</evidence>
<protein>
    <submittedName>
        <fullName evidence="8">Methyl-accepting chemotaxis sensory transducer</fullName>
    </submittedName>
</protein>
<evidence type="ECO:0000256" key="4">
    <source>
        <dbReference type="SAM" id="Coils"/>
    </source>
</evidence>
<organism evidence="8 9">
    <name type="scientific">Thermoclostridium caenicola</name>
    <dbReference type="NCBI Taxonomy" id="659425"/>
    <lineage>
        <taxon>Bacteria</taxon>
        <taxon>Bacillati</taxon>
        <taxon>Bacillota</taxon>
        <taxon>Clostridia</taxon>
        <taxon>Eubacteriales</taxon>
        <taxon>Oscillospiraceae</taxon>
        <taxon>Thermoclostridium</taxon>
    </lineage>
</organism>
<dbReference type="CDD" id="cd06225">
    <property type="entry name" value="HAMP"/>
    <property type="match status" value="1"/>
</dbReference>
<keyword evidence="5" id="KW-1133">Transmembrane helix</keyword>
<proteinExistence type="inferred from homology"/>
<feature type="coiled-coil region" evidence="4">
    <location>
        <begin position="334"/>
        <end position="368"/>
    </location>
</feature>
<feature type="transmembrane region" description="Helical" evidence="5">
    <location>
        <begin position="13"/>
        <end position="36"/>
    </location>
</feature>
<dbReference type="PANTHER" id="PTHR32089:SF112">
    <property type="entry name" value="LYSOZYME-LIKE PROTEIN-RELATED"/>
    <property type="match status" value="1"/>
</dbReference>
<dbReference type="GO" id="GO:0004888">
    <property type="term" value="F:transmembrane signaling receptor activity"/>
    <property type="evidence" value="ECO:0007669"/>
    <property type="project" value="InterPro"/>
</dbReference>
<evidence type="ECO:0000259" key="6">
    <source>
        <dbReference type="PROSITE" id="PS50111"/>
    </source>
</evidence>
<dbReference type="Pfam" id="PF00015">
    <property type="entry name" value="MCPsignal"/>
    <property type="match status" value="1"/>
</dbReference>
<dbReference type="Pfam" id="PF12729">
    <property type="entry name" value="4HB_MCP_1"/>
    <property type="match status" value="1"/>
</dbReference>
<dbReference type="GO" id="GO:0007165">
    <property type="term" value="P:signal transduction"/>
    <property type="evidence" value="ECO:0007669"/>
    <property type="project" value="UniProtKB-KW"/>
</dbReference>
<gene>
    <name evidence="8" type="ORF">SAMN05444373_10507</name>
</gene>
<dbReference type="InterPro" id="IPR004090">
    <property type="entry name" value="Chemotax_Me-accpt_rcpt"/>
</dbReference>
<keyword evidence="4" id="KW-0175">Coiled coil</keyword>
<keyword evidence="1 3" id="KW-0807">Transducer</keyword>
<dbReference type="PANTHER" id="PTHR32089">
    <property type="entry name" value="METHYL-ACCEPTING CHEMOTAXIS PROTEIN MCPB"/>
    <property type="match status" value="1"/>
</dbReference>
<comment type="similarity">
    <text evidence="2">Belongs to the methyl-accepting chemotaxis (MCP) protein family.</text>
</comment>
<dbReference type="EMBL" id="FQZP01000050">
    <property type="protein sequence ID" value="SHJ40307.1"/>
    <property type="molecule type" value="Genomic_DNA"/>
</dbReference>
<dbReference type="SMART" id="SM00283">
    <property type="entry name" value="MA"/>
    <property type="match status" value="1"/>
</dbReference>
<dbReference type="OrthoDB" id="1887545at2"/>
<evidence type="ECO:0000256" key="2">
    <source>
        <dbReference type="ARBA" id="ARBA00029447"/>
    </source>
</evidence>
<keyword evidence="5" id="KW-0472">Membrane</keyword>
<evidence type="ECO:0000313" key="8">
    <source>
        <dbReference type="EMBL" id="SHJ40307.1"/>
    </source>
</evidence>
<dbReference type="RefSeq" id="WP_149679375.1">
    <property type="nucleotide sequence ID" value="NZ_FQZP01000050.1"/>
</dbReference>
<dbReference type="InterPro" id="IPR024478">
    <property type="entry name" value="HlyB_4HB_MCP"/>
</dbReference>
<keyword evidence="5" id="KW-0812">Transmembrane</keyword>
<sequence>MGFISNLKVRSKLFIAFSIILIITIVVGMNGLITAVKIRINAESFYANNFLPNMMLGQIWVNQEKANAEVQRILYAPEAMGDRSIIDQAVEAVNELVAENDRLLQEFAATVYSAEEQEMVDKLLTATKNNRVVREELIEAVRQGNFSQAVRIYDEKAKALREEIYDLLNQLQEYNRQFAADTIEDDRAEFIRAQYISVALLILSILISIGFALLLSVMIARPIRILVQQANLMADGDFTRELPETLLNRKEEMGMLARAFAGMNDKIHTMLKKVSESVEDTSASSQELSAIAEEVSVQGESINASVQQIAAGMEVISTSIEEVAASGSEITGKMQRMTEQTANADAKVEEIRKRAEEMKEMARRSRQTAYEIYQHRQQEIKLAMEEVAVVEEITKMADAISEIAAQTNLLALNAAIEAARAGDQGLGFAVVAEEVRKLAESSAETASDIHEVIGQVKGAVTKLTDNTEAILKFIEEKVAPDYDMLEKTGQQYAEDALFVKDLTDRFAAAASQISVSVEDIGKSIDSVAATAEEAAASAQEISSSSSETAKALEEVAKTAQAQAEMAEKLRALVANFKV</sequence>
<dbReference type="PRINTS" id="PR00260">
    <property type="entry name" value="CHEMTRNSDUCR"/>
</dbReference>
<dbReference type="GO" id="GO:0006935">
    <property type="term" value="P:chemotaxis"/>
    <property type="evidence" value="ECO:0007669"/>
    <property type="project" value="InterPro"/>
</dbReference>
<dbReference type="PROSITE" id="PS50885">
    <property type="entry name" value="HAMP"/>
    <property type="match status" value="1"/>
</dbReference>
<dbReference type="SUPFAM" id="SSF58104">
    <property type="entry name" value="Methyl-accepting chemotaxis protein (MCP) signaling domain"/>
    <property type="match status" value="1"/>
</dbReference>
<name>A0A1M6J0V6_9FIRM</name>
<dbReference type="SMART" id="SM00304">
    <property type="entry name" value="HAMP"/>
    <property type="match status" value="2"/>
</dbReference>
<evidence type="ECO:0000313" key="9">
    <source>
        <dbReference type="Proteomes" id="UP000324781"/>
    </source>
</evidence>
<evidence type="ECO:0000256" key="3">
    <source>
        <dbReference type="PROSITE-ProRule" id="PRU00284"/>
    </source>
</evidence>
<feature type="domain" description="Methyl-accepting transducer" evidence="6">
    <location>
        <begin position="291"/>
        <end position="542"/>
    </location>
</feature>
<feature type="coiled-coil region" evidence="4">
    <location>
        <begin position="150"/>
        <end position="177"/>
    </location>
</feature>
<dbReference type="PROSITE" id="PS50111">
    <property type="entry name" value="CHEMOTAXIS_TRANSDUC_2"/>
    <property type="match status" value="1"/>
</dbReference>
<feature type="domain" description="HAMP" evidence="7">
    <location>
        <begin position="217"/>
        <end position="272"/>
    </location>
</feature>
<reference evidence="8 9" key="1">
    <citation type="submission" date="2016-11" db="EMBL/GenBank/DDBJ databases">
        <authorList>
            <person name="Varghese N."/>
            <person name="Submissions S."/>
        </authorList>
    </citation>
    <scope>NUCLEOTIDE SEQUENCE [LARGE SCALE GENOMIC DNA]</scope>
    <source>
        <strain evidence="8 9">DSM 19027</strain>
    </source>
</reference>
<dbReference type="InterPro" id="IPR004089">
    <property type="entry name" value="MCPsignal_dom"/>
</dbReference>
<evidence type="ECO:0000256" key="5">
    <source>
        <dbReference type="SAM" id="Phobius"/>
    </source>
</evidence>
<dbReference type="InterPro" id="IPR003660">
    <property type="entry name" value="HAMP_dom"/>
</dbReference>
<keyword evidence="9" id="KW-1185">Reference proteome</keyword>
<dbReference type="Gene3D" id="1.10.287.950">
    <property type="entry name" value="Methyl-accepting chemotaxis protein"/>
    <property type="match status" value="1"/>
</dbReference>
<feature type="transmembrane region" description="Helical" evidence="5">
    <location>
        <begin position="195"/>
        <end position="219"/>
    </location>
</feature>
<accession>A0A1M6J0V6</accession>